<sequence length="398" mass="40519">MTQPSDHLKRRIGLPLLTAYGVGVMVGAGIYVLVGVVAGSAGVWAPLAFLLAGIVALPSALSYAELSARMPVAAGEAVFVEAGFQSRPMAVIVGLAVVVAGTISAAAVLRGGVGYLTGILDVPAPWAMIAIGVLLTAVAVVGVLESLAFAAVFTAIEVIGLVMVSWAGFTAPPVAEWITPPAPEFAGIAGAVALCFFAFIGFEDLENMAEEVRDPTRVMPRGILLALIITAVLYALVSLAAVRAVPADQLGQSGQPLALVWQAGQGGSAAFLSAIAVAAAVNGVLAQIVMAARVLFGLGRQFSPLAGFTTAHPRFGTPVRATILVGAAVILGALALPVEDLARATSAVLLAVFFLVNVALILLKRRAPQAPFRVPTWVPWLGVVAAATALTLAFGTGH</sequence>
<keyword evidence="2" id="KW-0813">Transport</keyword>
<keyword evidence="8" id="KW-1185">Reference proteome</keyword>
<feature type="transmembrane region" description="Helical" evidence="6">
    <location>
        <begin position="344"/>
        <end position="363"/>
    </location>
</feature>
<name>A0A037ZJL9_9RHOB</name>
<organism evidence="7 8">
    <name type="scientific">Actibacterium mucosum KCTC 23349</name>
    <dbReference type="NCBI Taxonomy" id="1454373"/>
    <lineage>
        <taxon>Bacteria</taxon>
        <taxon>Pseudomonadati</taxon>
        <taxon>Pseudomonadota</taxon>
        <taxon>Alphaproteobacteria</taxon>
        <taxon>Rhodobacterales</taxon>
        <taxon>Roseobacteraceae</taxon>
        <taxon>Actibacterium</taxon>
    </lineage>
</organism>
<reference evidence="7 8" key="1">
    <citation type="submission" date="2014-03" db="EMBL/GenBank/DDBJ databases">
        <title>Draft Genome Sequence of Actibacterium mucosum KCTC 23349, a Marine Alphaproteobacterium with Complex Ionic Requirements Isolated from Mediterranean Seawater at Malvarrosa Beach, Valencia, Spain.</title>
        <authorList>
            <person name="Arahal D.R."/>
            <person name="Shao Z."/>
            <person name="Lai Q."/>
            <person name="Pujalte M.J."/>
        </authorList>
    </citation>
    <scope>NUCLEOTIDE SEQUENCE [LARGE SCALE GENOMIC DNA]</scope>
    <source>
        <strain evidence="7 8">KCTC 23349</strain>
    </source>
</reference>
<dbReference type="STRING" id="1454373.ACMU_13780"/>
<keyword evidence="4 6" id="KW-1133">Transmembrane helix</keyword>
<evidence type="ECO:0000313" key="8">
    <source>
        <dbReference type="Proteomes" id="UP000026249"/>
    </source>
</evidence>
<dbReference type="Proteomes" id="UP000026249">
    <property type="component" value="Unassembled WGS sequence"/>
</dbReference>
<evidence type="ECO:0000256" key="6">
    <source>
        <dbReference type="SAM" id="Phobius"/>
    </source>
</evidence>
<dbReference type="PANTHER" id="PTHR43243:SF4">
    <property type="entry name" value="CATIONIC AMINO ACID TRANSPORTER 4"/>
    <property type="match status" value="1"/>
</dbReference>
<evidence type="ECO:0000256" key="5">
    <source>
        <dbReference type="ARBA" id="ARBA00023136"/>
    </source>
</evidence>
<feature type="transmembrane region" description="Helical" evidence="6">
    <location>
        <begin position="149"/>
        <end position="169"/>
    </location>
</feature>
<proteinExistence type="predicted"/>
<evidence type="ECO:0000256" key="3">
    <source>
        <dbReference type="ARBA" id="ARBA00022692"/>
    </source>
</evidence>
<evidence type="ECO:0000256" key="2">
    <source>
        <dbReference type="ARBA" id="ARBA00022448"/>
    </source>
</evidence>
<dbReference type="Pfam" id="PF13520">
    <property type="entry name" value="AA_permease_2"/>
    <property type="match status" value="1"/>
</dbReference>
<comment type="caution">
    <text evidence="7">The sequence shown here is derived from an EMBL/GenBank/DDBJ whole genome shotgun (WGS) entry which is preliminary data.</text>
</comment>
<feature type="transmembrane region" description="Helical" evidence="6">
    <location>
        <begin position="124"/>
        <end position="144"/>
    </location>
</feature>
<evidence type="ECO:0000313" key="7">
    <source>
        <dbReference type="EMBL" id="KAJ55752.1"/>
    </source>
</evidence>
<dbReference type="PANTHER" id="PTHR43243">
    <property type="entry name" value="INNER MEMBRANE TRANSPORTER YGJI-RELATED"/>
    <property type="match status" value="1"/>
</dbReference>
<protein>
    <submittedName>
        <fullName evidence="7">Amino acid permease</fullName>
    </submittedName>
</protein>
<feature type="transmembrane region" description="Helical" evidence="6">
    <location>
        <begin position="223"/>
        <end position="242"/>
    </location>
</feature>
<dbReference type="PIRSF" id="PIRSF006060">
    <property type="entry name" value="AA_transporter"/>
    <property type="match status" value="1"/>
</dbReference>
<dbReference type="RefSeq" id="WP_035259653.1">
    <property type="nucleotide sequence ID" value="NZ_JFKE01000004.1"/>
</dbReference>
<feature type="transmembrane region" description="Helical" evidence="6">
    <location>
        <begin position="317"/>
        <end position="338"/>
    </location>
</feature>
<feature type="transmembrane region" description="Helical" evidence="6">
    <location>
        <begin position="269"/>
        <end position="296"/>
    </location>
</feature>
<feature type="transmembrane region" description="Helical" evidence="6">
    <location>
        <begin position="12"/>
        <end position="37"/>
    </location>
</feature>
<dbReference type="GO" id="GO:0016020">
    <property type="term" value="C:membrane"/>
    <property type="evidence" value="ECO:0007669"/>
    <property type="project" value="UniProtKB-SubCell"/>
</dbReference>
<dbReference type="AlphaFoldDB" id="A0A037ZJL9"/>
<dbReference type="InterPro" id="IPR002293">
    <property type="entry name" value="AA/rel_permease1"/>
</dbReference>
<dbReference type="EMBL" id="JFKE01000004">
    <property type="protein sequence ID" value="KAJ55752.1"/>
    <property type="molecule type" value="Genomic_DNA"/>
</dbReference>
<keyword evidence="3 6" id="KW-0812">Transmembrane</keyword>
<comment type="subcellular location">
    <subcellularLocation>
        <location evidence="1">Membrane</location>
        <topology evidence="1">Multi-pass membrane protein</topology>
    </subcellularLocation>
</comment>
<keyword evidence="5 6" id="KW-0472">Membrane</keyword>
<gene>
    <name evidence="7" type="ORF">ACMU_13780</name>
</gene>
<dbReference type="Gene3D" id="1.20.1740.10">
    <property type="entry name" value="Amino acid/polyamine transporter I"/>
    <property type="match status" value="1"/>
</dbReference>
<dbReference type="GO" id="GO:0015171">
    <property type="term" value="F:amino acid transmembrane transporter activity"/>
    <property type="evidence" value="ECO:0007669"/>
    <property type="project" value="TreeGrafter"/>
</dbReference>
<evidence type="ECO:0000256" key="4">
    <source>
        <dbReference type="ARBA" id="ARBA00022989"/>
    </source>
</evidence>
<feature type="transmembrane region" description="Helical" evidence="6">
    <location>
        <begin position="375"/>
        <end position="395"/>
    </location>
</feature>
<feature type="transmembrane region" description="Helical" evidence="6">
    <location>
        <begin position="89"/>
        <end position="112"/>
    </location>
</feature>
<accession>A0A037ZJL9</accession>
<evidence type="ECO:0000256" key="1">
    <source>
        <dbReference type="ARBA" id="ARBA00004141"/>
    </source>
</evidence>
<dbReference type="OrthoDB" id="7065842at2"/>
<feature type="transmembrane region" description="Helical" evidence="6">
    <location>
        <begin position="43"/>
        <end position="64"/>
    </location>
</feature>
<feature type="transmembrane region" description="Helical" evidence="6">
    <location>
        <begin position="185"/>
        <end position="202"/>
    </location>
</feature>